<dbReference type="Pfam" id="PF01081">
    <property type="entry name" value="Aldolase"/>
    <property type="match status" value="1"/>
</dbReference>
<evidence type="ECO:0000256" key="3">
    <source>
        <dbReference type="ARBA" id="ARBA00011233"/>
    </source>
</evidence>
<dbReference type="CDD" id="cd00452">
    <property type="entry name" value="KDPG_aldolase"/>
    <property type="match status" value="1"/>
</dbReference>
<dbReference type="Gene3D" id="3.20.20.70">
    <property type="entry name" value="Aldolase class I"/>
    <property type="match status" value="1"/>
</dbReference>
<evidence type="ECO:0000256" key="4">
    <source>
        <dbReference type="ARBA" id="ARBA00023239"/>
    </source>
</evidence>
<dbReference type="PANTHER" id="PTHR30246:SF1">
    <property type="entry name" value="2-DEHYDRO-3-DEOXY-6-PHOSPHOGALACTONATE ALDOLASE-RELATED"/>
    <property type="match status" value="1"/>
</dbReference>
<dbReference type="Proteomes" id="UP000184085">
    <property type="component" value="Unassembled WGS sequence"/>
</dbReference>
<comment type="subunit">
    <text evidence="3">Homotrimer.</text>
</comment>
<evidence type="ECO:0000313" key="6">
    <source>
        <dbReference type="EMBL" id="SCM65880.1"/>
    </source>
</evidence>
<dbReference type="RefSeq" id="WP_040181354.1">
    <property type="nucleotide sequence ID" value="NZ_FMJB01000001.1"/>
</dbReference>
<dbReference type="InterPro" id="IPR013785">
    <property type="entry name" value="Aldolase_TIM"/>
</dbReference>
<dbReference type="InterPro" id="IPR000887">
    <property type="entry name" value="Aldlse_KDPG_KHG"/>
</dbReference>
<keyword evidence="4" id="KW-0456">Lyase</keyword>
<dbReference type="PANTHER" id="PTHR30246">
    <property type="entry name" value="2-KETO-3-DEOXY-6-PHOSPHOGLUCONATE ALDOLASE"/>
    <property type="match status" value="1"/>
</dbReference>
<gene>
    <name evidence="6" type="primary">dgoA</name>
    <name evidence="6" type="ORF">KARMA_0050</name>
</gene>
<name>A0A1M4MUT7_9RHOB</name>
<reference evidence="7" key="1">
    <citation type="submission" date="2016-09" db="EMBL/GenBank/DDBJ databases">
        <authorList>
            <person name="Wibberg D."/>
        </authorList>
    </citation>
    <scope>NUCLEOTIDE SEQUENCE [LARGE SCALE GENOMIC DNA]</scope>
</reference>
<dbReference type="EMBL" id="FMJB01000001">
    <property type="protein sequence ID" value="SCM65880.1"/>
    <property type="molecule type" value="Genomic_DNA"/>
</dbReference>
<sequence>MSRNLVAILRGVTPNEVEGIGEALVAAGITKIEVPLNSPDPLESIAVLAKALGLQALIGAGTVLTTEDVQAVKAAGGALIVSPDCNPEVISETKRLGMASYPGVMTPTECFAALRAGADGLKLFPGLSIGPDGLKAIRAVLPKVTKVLAVGGAGPDNFAAWKQAGVDGFGIGSALYKPGDDATAVRAKADAIVVAYDEAFQI</sequence>
<accession>A0A1M4MUT7</accession>
<protein>
    <submittedName>
        <fullName evidence="6">2-dehydro-3-deoxy-6-phosphogalactonate aldolase</fullName>
    </submittedName>
</protein>
<evidence type="ECO:0000256" key="2">
    <source>
        <dbReference type="ARBA" id="ARBA00006906"/>
    </source>
</evidence>
<dbReference type="AlphaFoldDB" id="A0A1M4MUT7"/>
<proteinExistence type="inferred from homology"/>
<keyword evidence="7" id="KW-1185">Reference proteome</keyword>
<comment type="pathway">
    <text evidence="1">Carbohydrate acid metabolism.</text>
</comment>
<evidence type="ECO:0000256" key="5">
    <source>
        <dbReference type="ARBA" id="ARBA00023277"/>
    </source>
</evidence>
<evidence type="ECO:0000313" key="7">
    <source>
        <dbReference type="Proteomes" id="UP000184085"/>
    </source>
</evidence>
<evidence type="ECO:0000256" key="1">
    <source>
        <dbReference type="ARBA" id="ARBA00004761"/>
    </source>
</evidence>
<keyword evidence="5" id="KW-0119">Carbohydrate metabolism</keyword>
<comment type="similarity">
    <text evidence="2">Belongs to the KHG/KDPG aldolase family.</text>
</comment>
<dbReference type="SUPFAM" id="SSF51569">
    <property type="entry name" value="Aldolase"/>
    <property type="match status" value="1"/>
</dbReference>
<dbReference type="GO" id="GO:0016829">
    <property type="term" value="F:lyase activity"/>
    <property type="evidence" value="ECO:0007669"/>
    <property type="project" value="UniProtKB-KW"/>
</dbReference>
<organism evidence="6 7">
    <name type="scientific">Donghicola eburneus</name>
    <dbReference type="NCBI Taxonomy" id="393278"/>
    <lineage>
        <taxon>Bacteria</taxon>
        <taxon>Pseudomonadati</taxon>
        <taxon>Pseudomonadota</taxon>
        <taxon>Alphaproteobacteria</taxon>
        <taxon>Rhodobacterales</taxon>
        <taxon>Roseobacteraceae</taxon>
        <taxon>Donghicola</taxon>
    </lineage>
</organism>
<dbReference type="NCBIfam" id="NF006600">
    <property type="entry name" value="PRK09140.1"/>
    <property type="match status" value="1"/>
</dbReference>